<gene>
    <name evidence="1" type="ORF">AKJ37_01500</name>
</gene>
<dbReference type="EMBL" id="LHXR01000010">
    <property type="protein sequence ID" value="KXA98059.1"/>
    <property type="molecule type" value="Genomic_DNA"/>
</dbReference>
<proteinExistence type="predicted"/>
<comment type="caution">
    <text evidence="1">The sequence shown here is derived from an EMBL/GenBank/DDBJ whole genome shotgun (WGS) entry which is preliminary data.</text>
</comment>
<protein>
    <submittedName>
        <fullName evidence="1">Uncharacterized protein</fullName>
    </submittedName>
</protein>
<accession>A0A133UV66</accession>
<evidence type="ECO:0000313" key="1">
    <source>
        <dbReference type="EMBL" id="KXA98059.1"/>
    </source>
</evidence>
<dbReference type="Proteomes" id="UP000070463">
    <property type="component" value="Unassembled WGS sequence"/>
</dbReference>
<reference evidence="1 2" key="1">
    <citation type="journal article" date="2016" name="Sci. Rep.">
        <title>Metabolic traits of an uncultured archaeal lineage -MSBL1- from brine pools of the Red Sea.</title>
        <authorList>
            <person name="Mwirichia R."/>
            <person name="Alam I."/>
            <person name="Rashid M."/>
            <person name="Vinu M."/>
            <person name="Ba-Alawi W."/>
            <person name="Anthony Kamau A."/>
            <person name="Kamanda Ngugi D."/>
            <person name="Goker M."/>
            <person name="Klenk H.P."/>
            <person name="Bajic V."/>
            <person name="Stingl U."/>
        </authorList>
    </citation>
    <scope>NUCLEOTIDE SEQUENCE [LARGE SCALE GENOMIC DNA]</scope>
    <source>
        <strain evidence="1">SCGC-AAA259I09</strain>
    </source>
</reference>
<sequence length="78" mass="9342">MKWLQDDFWSKPSNFLLSFSGINLIHQEIFQKLRVFFFESFSVYSSNRVAEGIFLWEEFHIGASERCKPIKPNPKFHL</sequence>
<name>A0A133UV66_9EURY</name>
<dbReference type="AlphaFoldDB" id="A0A133UV66"/>
<evidence type="ECO:0000313" key="2">
    <source>
        <dbReference type="Proteomes" id="UP000070463"/>
    </source>
</evidence>
<keyword evidence="2" id="KW-1185">Reference proteome</keyword>
<organism evidence="1 2">
    <name type="scientific">candidate division MSBL1 archaeon SCGC-AAA259I09</name>
    <dbReference type="NCBI Taxonomy" id="1698267"/>
    <lineage>
        <taxon>Archaea</taxon>
        <taxon>Methanobacteriati</taxon>
        <taxon>Methanobacteriota</taxon>
        <taxon>candidate division MSBL1</taxon>
    </lineage>
</organism>